<organism evidence="2 3">
    <name type="scientific">Gadus morhua</name>
    <name type="common">Atlantic cod</name>
    <dbReference type="NCBI Taxonomy" id="8049"/>
    <lineage>
        <taxon>Eukaryota</taxon>
        <taxon>Metazoa</taxon>
        <taxon>Chordata</taxon>
        <taxon>Craniata</taxon>
        <taxon>Vertebrata</taxon>
        <taxon>Euteleostomi</taxon>
        <taxon>Actinopterygii</taxon>
        <taxon>Neopterygii</taxon>
        <taxon>Teleostei</taxon>
        <taxon>Neoteleostei</taxon>
        <taxon>Acanthomorphata</taxon>
        <taxon>Zeiogadaria</taxon>
        <taxon>Gadariae</taxon>
        <taxon>Gadiformes</taxon>
        <taxon>Gadoidei</taxon>
        <taxon>Gadidae</taxon>
        <taxon>Gadus</taxon>
    </lineage>
</organism>
<dbReference type="Proteomes" id="UP000694546">
    <property type="component" value="Chromosome 22"/>
</dbReference>
<dbReference type="GeneTree" id="ENSGT01150000288359"/>
<sequence length="103" mass="11000">MQHDHPEAGVGDGEELVVADVVAAGLPRVAVEILLVVAPHLLSSHNHEPEDEHHGEPYAAEDGGVLVDSVQEALEKGPIHDVLNSKQKHNFSSSHLAAKRGEQ</sequence>
<keyword evidence="3" id="KW-1185">Reference proteome</keyword>
<reference evidence="2" key="2">
    <citation type="submission" date="2025-09" db="UniProtKB">
        <authorList>
            <consortium name="Ensembl"/>
        </authorList>
    </citation>
    <scope>IDENTIFICATION</scope>
</reference>
<evidence type="ECO:0000256" key="1">
    <source>
        <dbReference type="SAM" id="MobiDB-lite"/>
    </source>
</evidence>
<dbReference type="AlphaFoldDB" id="A0A8C5AV91"/>
<protein>
    <submittedName>
        <fullName evidence="2">Uncharacterized protein</fullName>
    </submittedName>
</protein>
<dbReference type="Ensembl" id="ENSGMOT00000024484.1">
    <property type="protein sequence ID" value="ENSGMOP00000037251.1"/>
    <property type="gene ID" value="ENSGMOG00000024988.1"/>
</dbReference>
<dbReference type="OMA" id="GWTSHKD"/>
<feature type="region of interest" description="Disordered" evidence="1">
    <location>
        <begin position="84"/>
        <end position="103"/>
    </location>
</feature>
<proteinExistence type="predicted"/>
<name>A0A8C5AV91_GADMO</name>
<evidence type="ECO:0000313" key="3">
    <source>
        <dbReference type="Proteomes" id="UP000694546"/>
    </source>
</evidence>
<accession>A0A8C5AV91</accession>
<reference evidence="2" key="1">
    <citation type="submission" date="2025-08" db="UniProtKB">
        <authorList>
            <consortium name="Ensembl"/>
        </authorList>
    </citation>
    <scope>IDENTIFICATION</scope>
</reference>
<evidence type="ECO:0000313" key="2">
    <source>
        <dbReference type="Ensembl" id="ENSGMOP00000037251.1"/>
    </source>
</evidence>